<feature type="compositionally biased region" description="Basic and acidic residues" evidence="5">
    <location>
        <begin position="1125"/>
        <end position="1140"/>
    </location>
</feature>
<feature type="compositionally biased region" description="Basic and acidic residues" evidence="5">
    <location>
        <begin position="921"/>
        <end position="940"/>
    </location>
</feature>
<dbReference type="Proteomes" id="UP000275408">
    <property type="component" value="Unassembled WGS sequence"/>
</dbReference>
<keyword evidence="1 4" id="KW-0479">Metal-binding</keyword>
<feature type="compositionally biased region" description="Basic and acidic residues" evidence="5">
    <location>
        <begin position="95"/>
        <end position="104"/>
    </location>
</feature>
<evidence type="ECO:0000256" key="3">
    <source>
        <dbReference type="ARBA" id="ARBA00022833"/>
    </source>
</evidence>
<feature type="domain" description="C3H1-type" evidence="6">
    <location>
        <begin position="53"/>
        <end position="81"/>
    </location>
</feature>
<feature type="compositionally biased region" description="Basic and acidic residues" evidence="5">
    <location>
        <begin position="251"/>
        <end position="273"/>
    </location>
</feature>
<comment type="caution">
    <text evidence="7">The sequence shown here is derived from an EMBL/GenBank/DDBJ whole genome shotgun (WGS) entry which is preliminary data.</text>
</comment>
<feature type="region of interest" description="Disordered" evidence="5">
    <location>
        <begin position="76"/>
        <end position="1504"/>
    </location>
</feature>
<feature type="compositionally biased region" description="Basic and acidic residues" evidence="5">
    <location>
        <begin position="350"/>
        <end position="366"/>
    </location>
</feature>
<evidence type="ECO:0000256" key="1">
    <source>
        <dbReference type="ARBA" id="ARBA00022723"/>
    </source>
</evidence>
<feature type="region of interest" description="Disordered" evidence="5">
    <location>
        <begin position="1567"/>
        <end position="1586"/>
    </location>
</feature>
<feature type="compositionally biased region" description="Basic residues" evidence="5">
    <location>
        <begin position="1244"/>
        <end position="1264"/>
    </location>
</feature>
<feature type="compositionally biased region" description="Basic and acidic residues" evidence="5">
    <location>
        <begin position="139"/>
        <end position="150"/>
    </location>
</feature>
<keyword evidence="8" id="KW-1185">Reference proteome</keyword>
<feature type="compositionally biased region" description="Basic and acidic residues" evidence="5">
    <location>
        <begin position="427"/>
        <end position="446"/>
    </location>
</feature>
<evidence type="ECO:0000313" key="7">
    <source>
        <dbReference type="EMBL" id="RMX60725.1"/>
    </source>
</evidence>
<feature type="compositionally biased region" description="Low complexity" evidence="5">
    <location>
        <begin position="1164"/>
        <end position="1176"/>
    </location>
</feature>
<feature type="compositionally biased region" description="Basic and acidic residues" evidence="5">
    <location>
        <begin position="1439"/>
        <end position="1452"/>
    </location>
</feature>
<feature type="compositionally biased region" description="Basic and acidic residues" evidence="5">
    <location>
        <begin position="470"/>
        <end position="553"/>
    </location>
</feature>
<feature type="compositionally biased region" description="Basic and acidic residues" evidence="5">
    <location>
        <begin position="1007"/>
        <end position="1059"/>
    </location>
</feature>
<feature type="compositionally biased region" description="Acidic residues" evidence="5">
    <location>
        <begin position="1110"/>
        <end position="1124"/>
    </location>
</feature>
<feature type="compositionally biased region" description="Polar residues" evidence="5">
    <location>
        <begin position="400"/>
        <end position="417"/>
    </location>
</feature>
<dbReference type="InterPro" id="IPR000571">
    <property type="entry name" value="Znf_CCCH"/>
</dbReference>
<evidence type="ECO:0000256" key="4">
    <source>
        <dbReference type="PROSITE-ProRule" id="PRU00723"/>
    </source>
</evidence>
<dbReference type="SMART" id="SM00356">
    <property type="entry name" value="ZnF_C3H1"/>
    <property type="match status" value="1"/>
</dbReference>
<feature type="compositionally biased region" description="Acidic residues" evidence="5">
    <location>
        <begin position="1467"/>
        <end position="1487"/>
    </location>
</feature>
<dbReference type="STRING" id="46731.A0A3M6V473"/>
<dbReference type="EMBL" id="RCHS01000121">
    <property type="protein sequence ID" value="RMX60725.1"/>
    <property type="molecule type" value="Genomic_DNA"/>
</dbReference>
<feature type="compositionally biased region" description="Basic and acidic residues" evidence="5">
    <location>
        <begin position="628"/>
        <end position="886"/>
    </location>
</feature>
<feature type="region of interest" description="Disordered" evidence="5">
    <location>
        <begin position="1"/>
        <end position="58"/>
    </location>
</feature>
<dbReference type="SUPFAM" id="SSF90229">
    <property type="entry name" value="CCCH zinc finger"/>
    <property type="match status" value="1"/>
</dbReference>
<dbReference type="InterPro" id="IPR036855">
    <property type="entry name" value="Znf_CCCH_sf"/>
</dbReference>
<feature type="compositionally biased region" description="Basic and acidic residues" evidence="5">
    <location>
        <begin position="1177"/>
        <end position="1186"/>
    </location>
</feature>
<organism evidence="7 8">
    <name type="scientific">Pocillopora damicornis</name>
    <name type="common">Cauliflower coral</name>
    <name type="synonym">Millepora damicornis</name>
    <dbReference type="NCBI Taxonomy" id="46731"/>
    <lineage>
        <taxon>Eukaryota</taxon>
        <taxon>Metazoa</taxon>
        <taxon>Cnidaria</taxon>
        <taxon>Anthozoa</taxon>
        <taxon>Hexacorallia</taxon>
        <taxon>Scleractinia</taxon>
        <taxon>Astrocoeniina</taxon>
        <taxon>Pocilloporidae</taxon>
        <taxon>Pocillopora</taxon>
    </lineage>
</organism>
<feature type="compositionally biased region" description="Basic residues" evidence="5">
    <location>
        <begin position="175"/>
        <end position="185"/>
    </location>
</feature>
<dbReference type="PANTHER" id="PTHR38563">
    <property type="entry name" value="FL(2)D-ASSOCIATED COMPLEX COMPONENT"/>
    <property type="match status" value="1"/>
</dbReference>
<proteinExistence type="predicted"/>
<keyword evidence="2 4" id="KW-0863">Zinc-finger</keyword>
<feature type="compositionally biased region" description="Basic residues" evidence="5">
    <location>
        <begin position="385"/>
        <end position="395"/>
    </location>
</feature>
<evidence type="ECO:0000256" key="5">
    <source>
        <dbReference type="SAM" id="MobiDB-lite"/>
    </source>
</evidence>
<evidence type="ECO:0000256" key="2">
    <source>
        <dbReference type="ARBA" id="ARBA00022771"/>
    </source>
</evidence>
<evidence type="ECO:0000313" key="8">
    <source>
        <dbReference type="Proteomes" id="UP000275408"/>
    </source>
</evidence>
<feature type="compositionally biased region" description="Basic and acidic residues" evidence="5">
    <location>
        <begin position="1085"/>
        <end position="1109"/>
    </location>
</feature>
<gene>
    <name evidence="7" type="ORF">pdam_00006818</name>
</gene>
<dbReference type="Gene3D" id="4.10.1000.10">
    <property type="entry name" value="Zinc finger, CCCH-type"/>
    <property type="match status" value="1"/>
</dbReference>
<feature type="compositionally biased region" description="Basic and acidic residues" evidence="5">
    <location>
        <begin position="46"/>
        <end position="58"/>
    </location>
</feature>
<name>A0A3M6V473_POCDA</name>
<feature type="compositionally biased region" description="Acidic residues" evidence="5">
    <location>
        <begin position="198"/>
        <end position="215"/>
    </location>
</feature>
<accession>A0A3M6V473</accession>
<dbReference type="GO" id="GO:0016556">
    <property type="term" value="P:mRNA modification"/>
    <property type="evidence" value="ECO:0007669"/>
    <property type="project" value="InterPro"/>
</dbReference>
<dbReference type="PANTHER" id="PTHR38563:SF1">
    <property type="entry name" value="FL(2)D-ASSOCIATED COMPLEX COMPONENT"/>
    <property type="match status" value="1"/>
</dbReference>
<feature type="compositionally biased region" description="Basic and acidic residues" evidence="5">
    <location>
        <begin position="1210"/>
        <end position="1222"/>
    </location>
</feature>
<keyword evidence="3 4" id="KW-0862">Zinc</keyword>
<dbReference type="GO" id="GO:0008270">
    <property type="term" value="F:zinc ion binding"/>
    <property type="evidence" value="ECO:0007669"/>
    <property type="project" value="UniProtKB-KW"/>
</dbReference>
<sequence length="1697" mass="192895">MSGTRLTRKVTVEGSKKLPEGSSQSSSSSSGTRRSVFDRLGPGTSERSRSRESYPPEKCRNWLRDGRCQFGRNCKFLHGPFSEPKSRTKSVRSIVRTDVDRSEGDDSAITVRTQSLDSLEPDDDDEKEISVLKKKKHRPLEESSEPSKKSEKLKRRQQIDQDSSQGEGDDGDDHRKRKKKVRKRQLSGGVVITKPESPEEEERDWGDEDYEEERSDLEWEERGELDYERQLNLEKRRQDLQRQLALMDEEDAKREKAERKVKDVKKERDEDLKPAIPVVHSKLHPEKSSVSPADEFSPVSSQSTPKKKKKKADGEGKKVKAKRKISPSTKELKKRKGVKPAAGGSNGGIVEERPQKVTDVSPEKPKASVRTQPEFEETATEKPRVPKKKQVKPKKKESQVTRSSGDSYLSPTGSSGQIPPRTLPPEEIPREKRSPTPEEQRVPVEKLRRRTALSSPEGSNSPAPPYGSESRTRRSTDPSDGSLRKTVREVHNNEPPGEAEHKVKVKGHEKPYREERSPGTPEHGRRVVAIKDTRHLEEGRSERRKKVVEEEPPRSPSPEDIPARDPITPPGEQRRHRTTPPRGDRRGPQTPPGEPDYDDAPKQGSSDRGAPRHRGPYTPPTPSNPPVRSRDERNREEFHDGRSESLPYREEASVPRSKERPERDTRYSRQRGDDGVDDMSRGSRGHASVDEDYPRARLRDEEPGRLRHRNERQDDYHQRNRPKDDRSDDFYRARDREPDRSDDHYRSRAEEPRGGEPPRRKPEVDEEYLRRREDRDEDHLRSRNRELERDEERSRRRDDRSDDHQRGRVRDEHEDDMQRPRGGRDFPRRPFEGGDERHWEGRGERDNREVQFSDRDRRRPDMPRQDISDNRSRERAGERPRDREGRYPPPGPGPDYHRRSPPIPHGSRRSPPPHGPPRGPHRFEERRRSLSPGGRREEGYRQGPPRDQGGYGMGRESAHGRGGHSAPFENRGRPVESRRRISPPPRQYAERGRGAPRGRGIRGGRGFPDRSRPPGDRYQDPPRDRAAPWDPERRRERDHPRDRNRPHDESRDRDRRPRGELSPGRGPRHWEDRRAGSPGRVVSPSRDRRTHEQEKIPREAEEERRRRSDEEEDEEWEYEEDLGDEKDKIPRQGERKRPRETGSSISTIESPAGGKKRRSETPEMEVTPGGEVPEGVVKQDDYEKDVIAAAPVKQTAKPKKKKVGKKGKGPKPDGEPDVETQKPPEPPAESEESPEGEKPFKVEKKLKKEKGKTKEKVTKKKKKNIGVVASEPGLGPEKTEEPTSVTEESGVASSENLGEVTQQSEEELIPKVAKKRRHPVAPDGEETKMKGGDKPPKKKKKKKHQPEVIVQPWADLEDEDEEMVQYKSEGNERQGSVKGSQFGQVGDIDENKSSDTVADGRKETGDAPKDEESVTVFSDWSDDSPIGDDAWSDVNEPEISERKPKINDKERAATMSPVRNEAPTFDDVYDPISDDELDAMLGDDDEDARAGVSDSKGPSSAPMAVEDVDWSALVSAQNTSDKTGEEPGAHLKRFTPGHVFSRIGISSSLAGPRLTKLVQKAYAEVAKDKPSVTETGDTSDVDDGGDSRVINSIGALVAGAAAKRRERGTLFTDVGPCRRALCARMDLAMRKRLRRLTGKVGRSFPSAIIRPSRQRTLFHERGLVQTRTFCHGLFCDEVNPLQGGSGACHSEFLRFLS</sequence>
<dbReference type="GO" id="GO:0036396">
    <property type="term" value="C:RNA N6-methyladenosine methyltransferase complex"/>
    <property type="evidence" value="ECO:0007669"/>
    <property type="project" value="InterPro"/>
</dbReference>
<feature type="compositionally biased region" description="Basic and acidic residues" evidence="5">
    <location>
        <begin position="1325"/>
        <end position="1335"/>
    </location>
</feature>
<feature type="zinc finger region" description="C3H1-type" evidence="4">
    <location>
        <begin position="53"/>
        <end position="81"/>
    </location>
</feature>
<feature type="compositionally biased region" description="Polar residues" evidence="5">
    <location>
        <begin position="1373"/>
        <end position="1383"/>
    </location>
</feature>
<feature type="compositionally biased region" description="Polar residues" evidence="5">
    <location>
        <begin position="452"/>
        <end position="461"/>
    </location>
</feature>
<feature type="compositionally biased region" description="Basic and acidic residues" evidence="5">
    <location>
        <begin position="216"/>
        <end position="240"/>
    </location>
</feature>
<dbReference type="OrthoDB" id="6022762at2759"/>
<dbReference type="PROSITE" id="PS50103">
    <property type="entry name" value="ZF_C3H1"/>
    <property type="match status" value="1"/>
</dbReference>
<dbReference type="Pfam" id="PF00642">
    <property type="entry name" value="zf-CCCH"/>
    <property type="match status" value="1"/>
</dbReference>
<feature type="compositionally biased region" description="Basic and acidic residues" evidence="5">
    <location>
        <begin position="1389"/>
        <end position="1412"/>
    </location>
</feature>
<feature type="compositionally biased region" description="Basic and acidic residues" evidence="5">
    <location>
        <begin position="970"/>
        <end position="979"/>
    </location>
</feature>
<feature type="compositionally biased region" description="Basic residues" evidence="5">
    <location>
        <begin position="1196"/>
        <end position="1209"/>
    </location>
</feature>
<feature type="compositionally biased region" description="Polar residues" evidence="5">
    <location>
        <begin position="1282"/>
        <end position="1303"/>
    </location>
</feature>
<feature type="compositionally biased region" description="Basic and acidic residues" evidence="5">
    <location>
        <begin position="10"/>
        <end position="19"/>
    </location>
</feature>
<reference evidence="7 8" key="1">
    <citation type="journal article" date="2018" name="Sci. Rep.">
        <title>Comparative analysis of the Pocillopora damicornis genome highlights role of immune system in coral evolution.</title>
        <authorList>
            <person name="Cunning R."/>
            <person name="Bay R.A."/>
            <person name="Gillette P."/>
            <person name="Baker A.C."/>
            <person name="Traylor-Knowles N."/>
        </authorList>
    </citation>
    <scope>NUCLEOTIDE SEQUENCE [LARGE SCALE GENOMIC DNA]</scope>
    <source>
        <strain evidence="7">RSMAS</strain>
        <tissue evidence="7">Whole animal</tissue>
    </source>
</reference>
<dbReference type="InterPro" id="IPR040427">
    <property type="entry name" value="Flacc"/>
</dbReference>
<evidence type="ECO:0000259" key="6">
    <source>
        <dbReference type="PROSITE" id="PS50103"/>
    </source>
</evidence>
<protein>
    <recommendedName>
        <fullName evidence="6">C3H1-type domain-containing protein</fullName>
    </recommendedName>
</protein>